<comment type="caution">
    <text evidence="2">The sequence shown here is derived from an EMBL/GenBank/DDBJ whole genome shotgun (WGS) entry which is preliminary data.</text>
</comment>
<accession>Q1JYR2</accession>
<dbReference type="OrthoDB" id="5465334at2"/>
<dbReference type="Proteomes" id="UP000005695">
    <property type="component" value="Unassembled WGS sequence"/>
</dbReference>
<feature type="domain" description="Mor transcription activator" evidence="1">
    <location>
        <begin position="8"/>
        <end position="102"/>
    </location>
</feature>
<organism evidence="2 3">
    <name type="scientific">Desulfuromonas acetoxidans (strain DSM 684 / 11070)</name>
    <dbReference type="NCBI Taxonomy" id="281689"/>
    <lineage>
        <taxon>Bacteria</taxon>
        <taxon>Pseudomonadati</taxon>
        <taxon>Thermodesulfobacteriota</taxon>
        <taxon>Desulfuromonadia</taxon>
        <taxon>Desulfuromonadales</taxon>
        <taxon>Desulfuromonadaceae</taxon>
        <taxon>Desulfuromonas</taxon>
    </lineage>
</organism>
<dbReference type="InterPro" id="IPR014875">
    <property type="entry name" value="Mor_transcription_activator"/>
</dbReference>
<evidence type="ECO:0000313" key="3">
    <source>
        <dbReference type="Proteomes" id="UP000005695"/>
    </source>
</evidence>
<proteinExistence type="predicted"/>
<dbReference type="PANTHER" id="PTHR37812">
    <property type="entry name" value="MU-LIKE PROPHAGE FLUMU PROTEIN C"/>
    <property type="match status" value="1"/>
</dbReference>
<gene>
    <name evidence="2" type="ORF">Dace_1017</name>
</gene>
<dbReference type="EMBL" id="AAEW02000011">
    <property type="protein sequence ID" value="EAT15353.1"/>
    <property type="molecule type" value="Genomic_DNA"/>
</dbReference>
<reference evidence="2" key="2">
    <citation type="submission" date="2006-05" db="EMBL/GenBank/DDBJ databases">
        <title>Sequencing of the draft genome and assembly of Desulfuromonas acetoxidans DSM 684.</title>
        <authorList>
            <consortium name="US DOE Joint Genome Institute (JGI-PGF)"/>
            <person name="Copeland A."/>
            <person name="Lucas S."/>
            <person name="Lapidus A."/>
            <person name="Barry K."/>
            <person name="Detter J.C."/>
            <person name="Glavina del Rio T."/>
            <person name="Hammon N."/>
            <person name="Israni S."/>
            <person name="Dalin E."/>
            <person name="Tice H."/>
            <person name="Bruce D."/>
            <person name="Pitluck S."/>
            <person name="Richardson P."/>
        </authorList>
    </citation>
    <scope>NUCLEOTIDE SEQUENCE [LARGE SCALE GENOMIC DNA]</scope>
    <source>
        <strain evidence="2">DSM 684</strain>
    </source>
</reference>
<evidence type="ECO:0000313" key="2">
    <source>
        <dbReference type="EMBL" id="EAT15353.1"/>
    </source>
</evidence>
<dbReference type="Pfam" id="PF08765">
    <property type="entry name" value="Mor"/>
    <property type="match status" value="1"/>
</dbReference>
<dbReference type="SUPFAM" id="SSF46689">
    <property type="entry name" value="Homeodomain-like"/>
    <property type="match status" value="1"/>
</dbReference>
<dbReference type="InterPro" id="IPR009057">
    <property type="entry name" value="Homeodomain-like_sf"/>
</dbReference>
<keyword evidence="3" id="KW-1185">Reference proteome</keyword>
<name>Q1JYR2_DESA6</name>
<evidence type="ECO:0000259" key="1">
    <source>
        <dbReference type="Pfam" id="PF08765"/>
    </source>
</evidence>
<dbReference type="PANTHER" id="PTHR37812:SF1">
    <property type="entry name" value="MU-LIKE PROPHAGE FLUMU PROTEIN C"/>
    <property type="match status" value="1"/>
</dbReference>
<dbReference type="InterPro" id="IPR052411">
    <property type="entry name" value="c-mor_Regulatory_Protein"/>
</dbReference>
<dbReference type="AlphaFoldDB" id="Q1JYR2"/>
<reference evidence="2" key="1">
    <citation type="submission" date="2006-05" db="EMBL/GenBank/DDBJ databases">
        <title>Annotation of the draft genome assembly of Desulfuromonas acetoxidans DSM 684.</title>
        <authorList>
            <consortium name="US DOE Joint Genome Institute (JGI-ORNL)"/>
            <person name="Larimer F."/>
            <person name="Land M."/>
            <person name="Hauser L."/>
        </authorList>
    </citation>
    <scope>NUCLEOTIDE SEQUENCE [LARGE SCALE GENOMIC DNA]</scope>
    <source>
        <strain evidence="2">DSM 684</strain>
    </source>
</reference>
<sequence length="107" mass="12284">MAKKRPGVEFLLKMATTIQRELEGVGIKSKEAREAALKAVEVVRQDNGGTEVYIPKGMALTLSQRDWELWNEFDGSNHSFLARKYKLTIRQIYRIVERCREEGVWGG</sequence>
<dbReference type="Gene3D" id="1.10.10.60">
    <property type="entry name" value="Homeodomain-like"/>
    <property type="match status" value="1"/>
</dbReference>
<protein>
    <recommendedName>
        <fullName evidence="1">Mor transcription activator domain-containing protein</fullName>
    </recommendedName>
</protein>
<dbReference type="RefSeq" id="WP_006001025.1">
    <property type="nucleotide sequence ID" value="NZ_AAEW02000011.1"/>
</dbReference>